<accession>A0A238J582</accession>
<evidence type="ECO:0000313" key="2">
    <source>
        <dbReference type="EMBL" id="SMX25909.1"/>
    </source>
</evidence>
<gene>
    <name evidence="2" type="ORF">BOA8489_04054</name>
</gene>
<sequence length="304" mass="34419">MSATQSSPAGSPNAVQLINEDDRGGLAACRLEHLTHPAGTDPHEDLDELRAGRGKKRNVRLTCKRTRQQRLAGARWPHQQHTMRHFGSDTRKSFRIAQEIDQFGDLALGAFLACHVRKGHLASLTGRFGKPSGHQIAQPLTRQARAGRNPSCQKEIKGSQEDPRQKRPDDRTVAGSSCVNLNIICIQQRQQFRIVLHRDSSLQKDIAAMGMRGQIRLRQYDAFDPTIRDLPLDFGIRHRLAGCDGTLKQWWYHEHHQESCNKNHKSQRRLTPGIGIRFFIHAIVPFYALRDAQGQVCRMSAPRD</sequence>
<dbReference type="EMBL" id="FXXQ01000053">
    <property type="protein sequence ID" value="SMX25909.1"/>
    <property type="molecule type" value="Genomic_DNA"/>
</dbReference>
<name>A0A238J582_9RHOB</name>
<proteinExistence type="predicted"/>
<feature type="compositionally biased region" description="Basic and acidic residues" evidence="1">
    <location>
        <begin position="154"/>
        <end position="172"/>
    </location>
</feature>
<feature type="region of interest" description="Disordered" evidence="1">
    <location>
        <begin position="140"/>
        <end position="173"/>
    </location>
</feature>
<reference evidence="2 3" key="1">
    <citation type="submission" date="2017-05" db="EMBL/GenBank/DDBJ databases">
        <authorList>
            <person name="Song R."/>
            <person name="Chenine A.L."/>
            <person name="Ruprecht R.M."/>
        </authorList>
    </citation>
    <scope>NUCLEOTIDE SEQUENCE [LARGE SCALE GENOMIC DNA]</scope>
    <source>
        <strain evidence="2 3">CECT 8489</strain>
    </source>
</reference>
<dbReference type="Proteomes" id="UP000201838">
    <property type="component" value="Unassembled WGS sequence"/>
</dbReference>
<evidence type="ECO:0000256" key="1">
    <source>
        <dbReference type="SAM" id="MobiDB-lite"/>
    </source>
</evidence>
<evidence type="ECO:0000313" key="3">
    <source>
        <dbReference type="Proteomes" id="UP000201838"/>
    </source>
</evidence>
<keyword evidence="3" id="KW-1185">Reference proteome</keyword>
<organism evidence="2 3">
    <name type="scientific">Boseongicola aestuarii</name>
    <dbReference type="NCBI Taxonomy" id="1470561"/>
    <lineage>
        <taxon>Bacteria</taxon>
        <taxon>Pseudomonadati</taxon>
        <taxon>Pseudomonadota</taxon>
        <taxon>Alphaproteobacteria</taxon>
        <taxon>Rhodobacterales</taxon>
        <taxon>Paracoccaceae</taxon>
        <taxon>Boseongicola</taxon>
    </lineage>
</organism>
<dbReference type="AlphaFoldDB" id="A0A238J582"/>
<protein>
    <submittedName>
        <fullName evidence="2">Uncharacterized protein</fullName>
    </submittedName>
</protein>